<dbReference type="STRING" id="161767.ENSAPEP00000009862"/>
<dbReference type="PANTHER" id="PTHR46536">
    <property type="entry name" value="ARL14 EFFECTOR PROTEIN"/>
    <property type="match status" value="1"/>
</dbReference>
<accession>A0A3P8SCI3</accession>
<proteinExistence type="predicted"/>
<dbReference type="PANTHER" id="PTHR46536:SF1">
    <property type="entry name" value="ARL14 EFFECTOR PROTEIN"/>
    <property type="match status" value="1"/>
</dbReference>
<dbReference type="GeneTree" id="ENSGT00940000156586"/>
<evidence type="ECO:0000313" key="3">
    <source>
        <dbReference type="Proteomes" id="UP000265080"/>
    </source>
</evidence>
<reference evidence="2" key="2">
    <citation type="submission" date="2025-08" db="UniProtKB">
        <authorList>
            <consortium name="Ensembl"/>
        </authorList>
    </citation>
    <scope>IDENTIFICATION</scope>
</reference>
<dbReference type="Proteomes" id="UP000265080">
    <property type="component" value="Chromosome 23"/>
</dbReference>
<name>A0A3P8SCI3_AMPPE</name>
<dbReference type="Pfam" id="PF14949">
    <property type="entry name" value="ARF7EP_C"/>
    <property type="match status" value="1"/>
</dbReference>
<evidence type="ECO:0000313" key="2">
    <source>
        <dbReference type="Ensembl" id="ENSAPEP00000009862.1"/>
    </source>
</evidence>
<dbReference type="AlphaFoldDB" id="A0A3P8SCI3"/>
<sequence length="128" mass="13881">MFTNREFAAGGGTATKQFEAGEARVAQLGVALAITPHTRTTMKSPNECVKFAGKFLGAKSTVYDTKGQLLSSGKDMCDCLDVDCTVCFDPCPDCGSRKCGVECCCSRKWLCEQMEVEGREIIQKNFAT</sequence>
<dbReference type="Ensembl" id="ENSAPET00000010130.1">
    <property type="protein sequence ID" value="ENSAPEP00000009862.1"/>
    <property type="gene ID" value="ENSAPEG00000007085.1"/>
</dbReference>
<feature type="domain" description="ARF7 effector protein C-terminal" evidence="1">
    <location>
        <begin position="54"/>
        <end position="117"/>
    </location>
</feature>
<reference evidence="2" key="3">
    <citation type="submission" date="2025-09" db="UniProtKB">
        <authorList>
            <consortium name="Ensembl"/>
        </authorList>
    </citation>
    <scope>IDENTIFICATION</scope>
</reference>
<evidence type="ECO:0000259" key="1">
    <source>
        <dbReference type="Pfam" id="PF14949"/>
    </source>
</evidence>
<organism evidence="2 3">
    <name type="scientific">Amphiprion percula</name>
    <name type="common">Orange clownfish</name>
    <name type="synonym">Lutjanus percula</name>
    <dbReference type="NCBI Taxonomy" id="161767"/>
    <lineage>
        <taxon>Eukaryota</taxon>
        <taxon>Metazoa</taxon>
        <taxon>Chordata</taxon>
        <taxon>Craniata</taxon>
        <taxon>Vertebrata</taxon>
        <taxon>Euteleostomi</taxon>
        <taxon>Actinopterygii</taxon>
        <taxon>Neopterygii</taxon>
        <taxon>Teleostei</taxon>
        <taxon>Neoteleostei</taxon>
        <taxon>Acanthomorphata</taxon>
        <taxon>Ovalentaria</taxon>
        <taxon>Pomacentridae</taxon>
        <taxon>Amphiprion</taxon>
    </lineage>
</organism>
<protein>
    <recommendedName>
        <fullName evidence="1">ARF7 effector protein C-terminal domain-containing protein</fullName>
    </recommendedName>
</protein>
<reference evidence="2 3" key="1">
    <citation type="submission" date="2018-03" db="EMBL/GenBank/DDBJ databases">
        <title>Finding Nemo's genes: A chromosome-scale reference assembly of the genome of the orange clownfish Amphiprion percula.</title>
        <authorList>
            <person name="Lehmann R."/>
        </authorList>
    </citation>
    <scope>NUCLEOTIDE SEQUENCE</scope>
</reference>
<dbReference type="OMA" id="GVECCCS"/>
<dbReference type="InterPro" id="IPR029264">
    <property type="entry name" value="ARF7EP_C"/>
</dbReference>
<keyword evidence="3" id="KW-1185">Reference proteome</keyword>